<evidence type="ECO:0000313" key="2">
    <source>
        <dbReference type="Proteomes" id="UP000887565"/>
    </source>
</evidence>
<keyword evidence="2" id="KW-1185">Reference proteome</keyword>
<reference evidence="3" key="1">
    <citation type="submission" date="2022-11" db="UniProtKB">
        <authorList>
            <consortium name="WormBaseParasite"/>
        </authorList>
    </citation>
    <scope>IDENTIFICATION</scope>
</reference>
<dbReference type="WBParaSite" id="nRc.2.0.1.t16090-RA">
    <property type="protein sequence ID" value="nRc.2.0.1.t16090-RA"/>
    <property type="gene ID" value="nRc.2.0.1.g16090"/>
</dbReference>
<dbReference type="Proteomes" id="UP000887565">
    <property type="component" value="Unplaced"/>
</dbReference>
<feature type="region of interest" description="Disordered" evidence="1">
    <location>
        <begin position="61"/>
        <end position="83"/>
    </location>
</feature>
<name>A0A915IQE2_ROMCU</name>
<dbReference type="AlphaFoldDB" id="A0A915IQE2"/>
<organism evidence="2 3">
    <name type="scientific">Romanomermis culicivorax</name>
    <name type="common">Nematode worm</name>
    <dbReference type="NCBI Taxonomy" id="13658"/>
    <lineage>
        <taxon>Eukaryota</taxon>
        <taxon>Metazoa</taxon>
        <taxon>Ecdysozoa</taxon>
        <taxon>Nematoda</taxon>
        <taxon>Enoplea</taxon>
        <taxon>Dorylaimia</taxon>
        <taxon>Mermithida</taxon>
        <taxon>Mermithoidea</taxon>
        <taxon>Mermithidae</taxon>
        <taxon>Romanomermis</taxon>
    </lineage>
</organism>
<dbReference type="OMA" id="RITRFCE"/>
<accession>A0A915IQE2</accession>
<protein>
    <submittedName>
        <fullName evidence="3">Uncharacterized protein</fullName>
    </submittedName>
</protein>
<feature type="compositionally biased region" description="Basic and acidic residues" evidence="1">
    <location>
        <begin position="68"/>
        <end position="83"/>
    </location>
</feature>
<sequence length="428" mass="48020">MIVGLRTHLQEIYAGRRGLFERDIAFALNIKSAANKRAQVVNGIRMVRNLLDALNDRTTLPKPSGIDSRSEKYPDRRSREDAQNLKTPTLSFGKLQFQALCYSQCDNTFKSYLDCIASSTGDAVKGKALESEFADDYRKLVARSFDSTRTSSNQKCVLSDDELQTDIFGDNGPLHGFPEGQKIATDIKNQFFKASEDIRKCLRLEFAAAVVDEMQPCIAQKIGNPNFKVPELPDFDKNTQTFLDVVLRGVSYRVMAYSRLYACNAAFPDRATKTKALLDDKSGLFKLHCDLNKSCRSNVDNSCGAQFDKVKSATCSCMYIKRDDWHTKFDKVRDAIENFSTSSQCSSAIKDAVGGWRYKLQNAMKKCIPDKDNLLASIGIDKAIDKGCDELAGKSSDVRLKIVNAIRMIRNLLDALNDRITRFCEVRC</sequence>
<evidence type="ECO:0000256" key="1">
    <source>
        <dbReference type="SAM" id="MobiDB-lite"/>
    </source>
</evidence>
<evidence type="ECO:0000313" key="3">
    <source>
        <dbReference type="WBParaSite" id="nRc.2.0.1.t16090-RA"/>
    </source>
</evidence>
<proteinExistence type="predicted"/>